<gene>
    <name evidence="1" type="ORF">ENO26_02885</name>
</gene>
<dbReference type="Gene3D" id="3.40.50.2300">
    <property type="match status" value="1"/>
</dbReference>
<protein>
    <submittedName>
        <fullName evidence="1">Uncharacterized protein</fullName>
    </submittedName>
</protein>
<comment type="caution">
    <text evidence="1">The sequence shown here is derived from an EMBL/GenBank/DDBJ whole genome shotgun (WGS) entry which is preliminary data.</text>
</comment>
<evidence type="ECO:0000313" key="1">
    <source>
        <dbReference type="EMBL" id="HEM66504.1"/>
    </source>
</evidence>
<accession>A0A7J2U159</accession>
<dbReference type="EMBL" id="DSEU01000017">
    <property type="protein sequence ID" value="HEM66504.1"/>
    <property type="molecule type" value="Genomic_DNA"/>
</dbReference>
<organism evidence="1">
    <name type="scientific">Ignisphaera aggregans</name>
    <dbReference type="NCBI Taxonomy" id="334771"/>
    <lineage>
        <taxon>Archaea</taxon>
        <taxon>Thermoproteota</taxon>
        <taxon>Thermoprotei</taxon>
        <taxon>Desulfurococcales</taxon>
        <taxon>Desulfurococcaceae</taxon>
        <taxon>Ignisphaera</taxon>
    </lineage>
</organism>
<reference evidence="1" key="1">
    <citation type="journal article" date="2020" name="mSystems">
        <title>Genome- and Community-Level Interaction Insights into Carbon Utilization and Element Cycling Functions of Hydrothermarchaeota in Hydrothermal Sediment.</title>
        <authorList>
            <person name="Zhou Z."/>
            <person name="Liu Y."/>
            <person name="Xu W."/>
            <person name="Pan J."/>
            <person name="Luo Z.H."/>
            <person name="Li M."/>
        </authorList>
    </citation>
    <scope>NUCLEOTIDE SEQUENCE [LARGE SCALE GENOMIC DNA]</scope>
    <source>
        <strain evidence="1">SpSt-125</strain>
    </source>
</reference>
<sequence>MFAIGVDADQGWIKSRLIIASMMKGVDVGVYTAVKKVLDYYAVKVSVYGGALETKDIIKNI</sequence>
<proteinExistence type="predicted"/>
<dbReference type="AlphaFoldDB" id="A0A7J2U159"/>
<name>A0A7J2U159_9CREN</name>